<dbReference type="EMBL" id="FOAP01000018">
    <property type="protein sequence ID" value="SEM53709.1"/>
    <property type="molecule type" value="Genomic_DNA"/>
</dbReference>
<keyword evidence="1" id="KW-0732">Signal</keyword>
<feature type="signal peptide" evidence="1">
    <location>
        <begin position="1"/>
        <end position="20"/>
    </location>
</feature>
<dbReference type="PROSITE" id="PS51257">
    <property type="entry name" value="PROKAR_LIPOPROTEIN"/>
    <property type="match status" value="1"/>
</dbReference>
<gene>
    <name evidence="2" type="ORF">SAMN05444354_11879</name>
</gene>
<protein>
    <submittedName>
        <fullName evidence="2">Planctomycete cytochrome C</fullName>
    </submittedName>
</protein>
<dbReference type="RefSeq" id="WP_245768861.1">
    <property type="nucleotide sequence ID" value="NZ_FOAP01000018.1"/>
</dbReference>
<evidence type="ECO:0000256" key="1">
    <source>
        <dbReference type="SAM" id="SignalP"/>
    </source>
</evidence>
<sequence>MMRASLAGVLALLVAGCGGSGPYTGPSGNIPFEPQRPTPGTPVGVAPYTGEDPLVLEAQARLSTGADLQRKVVLRTCGPTNGVCHNQKEYPDLHTAGTFAAAINAPCNVQAGSYEGVYDRCERLGDRFKFTEQSFKEIEIGWYAVILGAYEEYPDQFTPPDDAPGFHLHLRDPVPLAQGKAHWGTGTFIRNFINAQGNVEALSFASYNTRWWVLGDGRHLFGEVRDYQRDAVDALLSVGILQGDQNRNGVFGAREGKSVPLLNPGKPEESYLVARMRGHMQGEAIPGSRMPLANQPPSIPDMLALMCFIEGLDPSASQWNLSSSIDYARCSYSANPQALSLVGTGVTWRQRVQPILQSSCGGCHGGSSPQGGLDLLSAGTWARLRQPSAQNPNLKLIDSGRPETSYLWLKLSGDGSILGSRMPVDPLNGNRTLPPEQLADIEAWILAGALEDG</sequence>
<organism evidence="2 3">
    <name type="scientific">Stigmatella aurantiaca</name>
    <dbReference type="NCBI Taxonomy" id="41"/>
    <lineage>
        <taxon>Bacteria</taxon>
        <taxon>Pseudomonadati</taxon>
        <taxon>Myxococcota</taxon>
        <taxon>Myxococcia</taxon>
        <taxon>Myxococcales</taxon>
        <taxon>Cystobacterineae</taxon>
        <taxon>Archangiaceae</taxon>
        <taxon>Stigmatella</taxon>
    </lineage>
</organism>
<feature type="chain" id="PRO_5010158538" evidence="1">
    <location>
        <begin position="21"/>
        <end position="453"/>
    </location>
</feature>
<evidence type="ECO:0000313" key="2">
    <source>
        <dbReference type="EMBL" id="SEM53709.1"/>
    </source>
</evidence>
<dbReference type="Proteomes" id="UP000182719">
    <property type="component" value="Unassembled WGS sequence"/>
</dbReference>
<proteinExistence type="predicted"/>
<dbReference type="AlphaFoldDB" id="A0A1H7Z8A1"/>
<evidence type="ECO:0000313" key="3">
    <source>
        <dbReference type="Proteomes" id="UP000182719"/>
    </source>
</evidence>
<name>A0A1H7Z8A1_STIAU</name>
<keyword evidence="3" id="KW-1185">Reference proteome</keyword>
<reference evidence="3" key="1">
    <citation type="submission" date="2016-10" db="EMBL/GenBank/DDBJ databases">
        <authorList>
            <person name="Varghese N."/>
            <person name="Submissions S."/>
        </authorList>
    </citation>
    <scope>NUCLEOTIDE SEQUENCE [LARGE SCALE GENOMIC DNA]</scope>
    <source>
        <strain evidence="3">DSM 17044</strain>
    </source>
</reference>
<accession>A0A1H7Z8A1</accession>